<sequence>MRVVSGTHHSEMGAQQRKPWVGRSVRLVGRIAGRGVTVALAVIAGLSGRNVGPMVSSNERPPVPRQEYRP</sequence>
<protein>
    <submittedName>
        <fullName evidence="2">Uncharacterized protein</fullName>
    </submittedName>
</protein>
<evidence type="ECO:0000313" key="3">
    <source>
        <dbReference type="Proteomes" id="UP000241203"/>
    </source>
</evidence>
<accession>A0A2P8GV72</accession>
<gene>
    <name evidence="2" type="ORF">CLV49_1471</name>
</gene>
<reference evidence="2 3" key="1">
    <citation type="submission" date="2018-03" db="EMBL/GenBank/DDBJ databases">
        <title>Genomic Encyclopedia of Archaeal and Bacterial Type Strains, Phase II (KMG-II): from individual species to whole genera.</title>
        <authorList>
            <person name="Goeker M."/>
        </authorList>
    </citation>
    <scope>NUCLEOTIDE SEQUENCE [LARGE SCALE GENOMIC DNA]</scope>
    <source>
        <strain evidence="2 3">DSM 21548</strain>
    </source>
</reference>
<name>A0A2P8GV72_9MICO</name>
<proteinExistence type="predicted"/>
<organism evidence="2 3">
    <name type="scientific">Labedella gwakjiensis</name>
    <dbReference type="NCBI Taxonomy" id="390269"/>
    <lineage>
        <taxon>Bacteria</taxon>
        <taxon>Bacillati</taxon>
        <taxon>Actinomycetota</taxon>
        <taxon>Actinomycetes</taxon>
        <taxon>Micrococcales</taxon>
        <taxon>Microbacteriaceae</taxon>
        <taxon>Labedella</taxon>
    </lineage>
</organism>
<comment type="caution">
    <text evidence="2">The sequence shown here is derived from an EMBL/GenBank/DDBJ whole genome shotgun (WGS) entry which is preliminary data.</text>
</comment>
<evidence type="ECO:0000256" key="1">
    <source>
        <dbReference type="SAM" id="MobiDB-lite"/>
    </source>
</evidence>
<evidence type="ECO:0000313" key="2">
    <source>
        <dbReference type="EMBL" id="PSL37864.1"/>
    </source>
</evidence>
<dbReference type="AlphaFoldDB" id="A0A2P8GV72"/>
<dbReference type="EMBL" id="PYAU01000001">
    <property type="protein sequence ID" value="PSL37864.1"/>
    <property type="molecule type" value="Genomic_DNA"/>
</dbReference>
<feature type="region of interest" description="Disordered" evidence="1">
    <location>
        <begin position="50"/>
        <end position="70"/>
    </location>
</feature>
<dbReference type="Proteomes" id="UP000241203">
    <property type="component" value="Unassembled WGS sequence"/>
</dbReference>